<dbReference type="InterPro" id="IPR009003">
    <property type="entry name" value="Peptidase_S1_PA"/>
</dbReference>
<feature type="compositionally biased region" description="Low complexity" evidence="5">
    <location>
        <begin position="55"/>
        <end position="71"/>
    </location>
</feature>
<feature type="domain" description="PDZ" evidence="7">
    <location>
        <begin position="358"/>
        <end position="430"/>
    </location>
</feature>
<dbReference type="Pfam" id="PF13365">
    <property type="entry name" value="Trypsin_2"/>
    <property type="match status" value="1"/>
</dbReference>
<feature type="region of interest" description="Disordered" evidence="5">
    <location>
        <begin position="113"/>
        <end position="132"/>
    </location>
</feature>
<protein>
    <submittedName>
        <fullName evidence="8">Peptidase S1</fullName>
    </submittedName>
</protein>
<evidence type="ECO:0000313" key="10">
    <source>
        <dbReference type="Proteomes" id="UP000191039"/>
    </source>
</evidence>
<keyword evidence="3" id="KW-0378">Hydrolase</keyword>
<reference evidence="8 10" key="1">
    <citation type="submission" date="2016-09" db="EMBL/GenBank/DDBJ databases">
        <title>genome sequences of unsequenced Mycobacteria.</title>
        <authorList>
            <person name="Greninger A.L."/>
            <person name="Jerome K.R."/>
            <person name="Mcnair B."/>
            <person name="Wallis C."/>
            <person name="Fang F."/>
        </authorList>
    </citation>
    <scope>NUCLEOTIDE SEQUENCE [LARGE SCALE GENOMIC DNA]</scope>
    <source>
        <strain evidence="8 10">BM1</strain>
    </source>
</reference>
<evidence type="ECO:0000313" key="8">
    <source>
        <dbReference type="EMBL" id="OPE52179.1"/>
    </source>
</evidence>
<keyword evidence="6" id="KW-0472">Membrane</keyword>
<keyword evidence="6" id="KW-0812">Transmembrane</keyword>
<dbReference type="EMBL" id="MIJD01000210">
    <property type="protein sequence ID" value="OPE52179.1"/>
    <property type="molecule type" value="Genomic_DNA"/>
</dbReference>
<evidence type="ECO:0000256" key="1">
    <source>
        <dbReference type="ARBA" id="ARBA00010541"/>
    </source>
</evidence>
<sequence length="444" mass="44609">MTNDPRYTQPPAQPGYRTNEPTYEPTYDSRTGYTAPRDAYQHTYQQQSYDWRYAQQSQGQQPRPQYDPYRPTGAASSRPQKRSGTGALAAAAVAIAVVSAGIGGGVAVLAQPDQPSTSFSSSSGATPGMPAASLPVGSVEQVAAKVVPSVVKLETNLGRASEEGSGVILSSDGLILTNNHVIATEGAPGGGRPQTKVTFADGRTAPFKVIGTDPSSDIAVVKAEGVSDLTPIAVGSSADLRVGQDVVAIGSPLGLEGTVTVGIVSALNRPVAAGGDRRNQNTVLDAIQTDAAINPGNSGGALVNMNGELVGINSAIATLGGDSAASQSGSIGLGFAIPVDQAKRIADELVQNGSASHASLGVQVGNDASVDGAKIVEVTEGGAAAAAGLPSGVVVTKVDGRVINSADALVAAVRSKAPGTKVTLTFEGSGGSETLDVTLGKAQQ</sequence>
<dbReference type="PANTHER" id="PTHR43343:SF3">
    <property type="entry name" value="PROTEASE DO-LIKE 8, CHLOROPLASTIC"/>
    <property type="match status" value="1"/>
</dbReference>
<evidence type="ECO:0000256" key="4">
    <source>
        <dbReference type="ARBA" id="ARBA00022825"/>
    </source>
</evidence>
<dbReference type="RefSeq" id="WP_073858909.1">
    <property type="nucleotide sequence ID" value="NZ_BAAATC010000004.1"/>
</dbReference>
<dbReference type="InterPro" id="IPR051201">
    <property type="entry name" value="Chloro_Bact_Ser_Proteases"/>
</dbReference>
<dbReference type="InterPro" id="IPR001940">
    <property type="entry name" value="Peptidase_S1C"/>
</dbReference>
<comment type="similarity">
    <text evidence="1">Belongs to the peptidase S1C family.</text>
</comment>
<dbReference type="SMART" id="SM00228">
    <property type="entry name" value="PDZ"/>
    <property type="match status" value="1"/>
</dbReference>
<evidence type="ECO:0000259" key="7">
    <source>
        <dbReference type="SMART" id="SM00228"/>
    </source>
</evidence>
<dbReference type="SUPFAM" id="SSF50156">
    <property type="entry name" value="PDZ domain-like"/>
    <property type="match status" value="1"/>
</dbReference>
<gene>
    <name evidence="8" type="ORF">BV510_18675</name>
    <name evidence="9" type="ORF">CRI78_17465</name>
</gene>
<dbReference type="InterPro" id="IPR036034">
    <property type="entry name" value="PDZ_sf"/>
</dbReference>
<dbReference type="Pfam" id="PF13180">
    <property type="entry name" value="PDZ_2"/>
    <property type="match status" value="1"/>
</dbReference>
<feature type="transmembrane region" description="Helical" evidence="6">
    <location>
        <begin position="87"/>
        <end position="110"/>
    </location>
</feature>
<dbReference type="STRING" id="1801.BRW64_23695"/>
<dbReference type="GO" id="GO:0006508">
    <property type="term" value="P:proteolysis"/>
    <property type="evidence" value="ECO:0007669"/>
    <property type="project" value="UniProtKB-KW"/>
</dbReference>
<comment type="caution">
    <text evidence="8">The sequence shown here is derived from an EMBL/GenBank/DDBJ whole genome shotgun (WGS) entry which is preliminary data.</text>
</comment>
<evidence type="ECO:0000256" key="6">
    <source>
        <dbReference type="SAM" id="Phobius"/>
    </source>
</evidence>
<name>A0A1Q4H6P9_9MYCO</name>
<dbReference type="Proteomes" id="UP000191039">
    <property type="component" value="Unassembled WGS sequence"/>
</dbReference>
<feature type="region of interest" description="Disordered" evidence="5">
    <location>
        <begin position="1"/>
        <end position="82"/>
    </location>
</feature>
<dbReference type="Gene3D" id="2.40.10.10">
    <property type="entry name" value="Trypsin-like serine proteases"/>
    <property type="match status" value="2"/>
</dbReference>
<evidence type="ECO:0000313" key="9">
    <source>
        <dbReference type="EMBL" id="PEG53175.1"/>
    </source>
</evidence>
<dbReference type="InterPro" id="IPR043504">
    <property type="entry name" value="Peptidase_S1_PA_chymotrypsin"/>
</dbReference>
<dbReference type="FunFam" id="2.40.10.10:FF:000001">
    <property type="entry name" value="Periplasmic serine protease DegS"/>
    <property type="match status" value="1"/>
</dbReference>
<dbReference type="OrthoDB" id="9758917at2"/>
<evidence type="ECO:0000256" key="3">
    <source>
        <dbReference type="ARBA" id="ARBA00022801"/>
    </source>
</evidence>
<evidence type="ECO:0000256" key="5">
    <source>
        <dbReference type="SAM" id="MobiDB-lite"/>
    </source>
</evidence>
<dbReference type="GO" id="GO:0004252">
    <property type="term" value="F:serine-type endopeptidase activity"/>
    <property type="evidence" value="ECO:0007669"/>
    <property type="project" value="InterPro"/>
</dbReference>
<dbReference type="InterPro" id="IPR001478">
    <property type="entry name" value="PDZ"/>
</dbReference>
<dbReference type="PANTHER" id="PTHR43343">
    <property type="entry name" value="PEPTIDASE S12"/>
    <property type="match status" value="1"/>
</dbReference>
<dbReference type="SUPFAM" id="SSF50494">
    <property type="entry name" value="Trypsin-like serine proteases"/>
    <property type="match status" value="1"/>
</dbReference>
<keyword evidence="11" id="KW-1185">Reference proteome</keyword>
<accession>A0A1Q4H6P9</accession>
<dbReference type="Proteomes" id="UP000220340">
    <property type="component" value="Unassembled WGS sequence"/>
</dbReference>
<proteinExistence type="inferred from homology"/>
<reference evidence="9 11" key="2">
    <citation type="submission" date="2017-10" db="EMBL/GenBank/DDBJ databases">
        <title>The new phylogeny of genus Mycobacterium.</title>
        <authorList>
            <person name="Tortoli E."/>
            <person name="Trovato A."/>
            <person name="Cirillo D.M."/>
        </authorList>
    </citation>
    <scope>NUCLEOTIDE SEQUENCE [LARGE SCALE GENOMIC DNA]</scope>
    <source>
        <strain evidence="9 11">IP141170001</strain>
    </source>
</reference>
<dbReference type="PRINTS" id="PR00834">
    <property type="entry name" value="PROTEASES2C"/>
</dbReference>
<dbReference type="Gene3D" id="2.30.42.10">
    <property type="match status" value="1"/>
</dbReference>
<evidence type="ECO:0000256" key="2">
    <source>
        <dbReference type="ARBA" id="ARBA00022670"/>
    </source>
</evidence>
<organism evidence="8 10">
    <name type="scientific">Mycolicibacterium diernhoferi</name>
    <dbReference type="NCBI Taxonomy" id="1801"/>
    <lineage>
        <taxon>Bacteria</taxon>
        <taxon>Bacillati</taxon>
        <taxon>Actinomycetota</taxon>
        <taxon>Actinomycetes</taxon>
        <taxon>Mycobacteriales</taxon>
        <taxon>Mycobacteriaceae</taxon>
        <taxon>Mycolicibacterium</taxon>
    </lineage>
</organism>
<keyword evidence="2" id="KW-0645">Protease</keyword>
<keyword evidence="4" id="KW-0720">Serine protease</keyword>
<dbReference type="AlphaFoldDB" id="A0A1Q4H6P9"/>
<dbReference type="EMBL" id="PDCR01000022">
    <property type="protein sequence ID" value="PEG53175.1"/>
    <property type="molecule type" value="Genomic_DNA"/>
</dbReference>
<evidence type="ECO:0000313" key="11">
    <source>
        <dbReference type="Proteomes" id="UP000220340"/>
    </source>
</evidence>
<keyword evidence="6" id="KW-1133">Transmembrane helix</keyword>